<dbReference type="EMBL" id="FR871761">
    <property type="protein sequence ID" value="CCB81066.1"/>
    <property type="molecule type" value="Genomic_DNA"/>
</dbReference>
<evidence type="ECO:0000259" key="1">
    <source>
        <dbReference type="Pfam" id="PF05175"/>
    </source>
</evidence>
<dbReference type="InterPro" id="IPR050210">
    <property type="entry name" value="tRNA_Adenine-N(6)_MTase"/>
</dbReference>
<protein>
    <submittedName>
        <fullName evidence="2">Methyltransferase</fullName>
        <ecNumber evidence="2">2.1.1.-</ecNumber>
    </submittedName>
</protein>
<sequence>MNSEERWPNMADVTLHADERIDQLYSKQVQIIQSSQVFAFSLDAVLLGDFAQVAKGAKSQIVDLCAGNGAVGLFVSAKTHGHITAVEIQPRLADMAERSVILNDLTAQMTVLNEDLLKITQQLPKDFVDTVLCNPPYFKDQPQSVKNPNPHLAIARHELSANLDQILAVTSDLLKMNGKAYFVHRPERLDELFTLMQAHRLAPKRLRFVHPKADREANMVLIEMIKDGKPNGVRILPPLVVYHADGTYGKEVHTLLYGETKA</sequence>
<dbReference type="GO" id="GO:0032259">
    <property type="term" value="P:methylation"/>
    <property type="evidence" value="ECO:0007669"/>
    <property type="project" value="UniProtKB-KW"/>
</dbReference>
<dbReference type="PROSITE" id="PS00092">
    <property type="entry name" value="N6_MTASE"/>
    <property type="match status" value="1"/>
</dbReference>
<dbReference type="InterPro" id="IPR029063">
    <property type="entry name" value="SAM-dependent_MTases_sf"/>
</dbReference>
<organism evidence="2">
    <name type="scientific">Lactiplantibacillus pentosus MP-10</name>
    <dbReference type="NCBI Taxonomy" id="1028490"/>
    <lineage>
        <taxon>Bacteria</taxon>
        <taxon>Bacillati</taxon>
        <taxon>Bacillota</taxon>
        <taxon>Bacilli</taxon>
        <taxon>Lactobacillales</taxon>
        <taxon>Lactobacillaceae</taxon>
        <taxon>Lactiplantibacillus</taxon>
    </lineage>
</organism>
<dbReference type="AlphaFoldDB" id="F6IRC4"/>
<dbReference type="InterPro" id="IPR007848">
    <property type="entry name" value="Small_mtfrase_dom"/>
</dbReference>
<evidence type="ECO:0000313" key="2">
    <source>
        <dbReference type="EMBL" id="CCB81066.1"/>
    </source>
</evidence>
<keyword evidence="2" id="KW-0489">Methyltransferase</keyword>
<feature type="domain" description="Methyltransferase small" evidence="1">
    <location>
        <begin position="53"/>
        <end position="156"/>
    </location>
</feature>
<dbReference type="PANTHER" id="PTHR47739:SF1">
    <property type="entry name" value="TRNA1(VAL) (ADENINE(37)-N6)-METHYLTRANSFERASE"/>
    <property type="match status" value="1"/>
</dbReference>
<name>F6IRC4_LACPE</name>
<dbReference type="Gene3D" id="3.40.50.150">
    <property type="entry name" value="Vaccinia Virus protein VP39"/>
    <property type="match status" value="1"/>
</dbReference>
<dbReference type="EC" id="2.1.1.-" evidence="2"/>
<dbReference type="InterPro" id="IPR002052">
    <property type="entry name" value="DNA_methylase_N6_adenine_CS"/>
</dbReference>
<gene>
    <name evidence="2" type="ORF">LPE_00073</name>
</gene>
<proteinExistence type="predicted"/>
<dbReference type="GO" id="GO:0008170">
    <property type="term" value="F:N-methyltransferase activity"/>
    <property type="evidence" value="ECO:0007669"/>
    <property type="project" value="UniProtKB-ARBA"/>
</dbReference>
<keyword evidence="2" id="KW-0808">Transferase</keyword>
<accession>F6IRC4</accession>
<dbReference type="GO" id="GO:0003676">
    <property type="term" value="F:nucleic acid binding"/>
    <property type="evidence" value="ECO:0007669"/>
    <property type="project" value="InterPro"/>
</dbReference>
<reference evidence="2" key="1">
    <citation type="journal article" date="2011" name="J. Bacteriol.">
        <title>Annotated genome sequence of Lactobacillus pentosus MP-10, which has probiotic potential, from naturally fermented Alorena green table olives.</title>
        <authorList>
            <person name="Abriouel H."/>
            <person name="Benomar N."/>
            <person name="Perez Pulido R."/>
            <person name="Canamero M.M."/>
            <person name="Galvez A."/>
        </authorList>
    </citation>
    <scope>NUCLEOTIDE SEQUENCE</scope>
    <source>
        <strain evidence="2">MP-10</strain>
    </source>
</reference>
<dbReference type="CDD" id="cd02440">
    <property type="entry name" value="AdoMet_MTases"/>
    <property type="match status" value="1"/>
</dbReference>
<dbReference type="PANTHER" id="PTHR47739">
    <property type="entry name" value="TRNA1(VAL) (ADENINE(37)-N6)-METHYLTRANSFERASE"/>
    <property type="match status" value="1"/>
</dbReference>
<dbReference type="Pfam" id="PF05175">
    <property type="entry name" value="MTS"/>
    <property type="match status" value="1"/>
</dbReference>
<dbReference type="SUPFAM" id="SSF53335">
    <property type="entry name" value="S-adenosyl-L-methionine-dependent methyltransferases"/>
    <property type="match status" value="1"/>
</dbReference>
<dbReference type="GO" id="GO:0008757">
    <property type="term" value="F:S-adenosylmethionine-dependent methyltransferase activity"/>
    <property type="evidence" value="ECO:0007669"/>
    <property type="project" value="UniProtKB-ARBA"/>
</dbReference>